<dbReference type="AlphaFoldDB" id="A0A7R8YTE3"/>
<sequence>MPTSRAKNSGIIYGDGSFELAASAGSDVSVQVYGYRKEINGTLTFVIGGAYKQGGYYLKFSGSEATGFAIETLPIPAAYPLKVVSTILG</sequence>
<dbReference type="EMBL" id="LR899011">
    <property type="protein sequence ID" value="CAD7084424.1"/>
    <property type="molecule type" value="Genomic_DNA"/>
</dbReference>
<evidence type="ECO:0000313" key="1">
    <source>
        <dbReference type="EMBL" id="CAD7084424.1"/>
    </source>
</evidence>
<reference evidence="1 2" key="1">
    <citation type="submission" date="2020-11" db="EMBL/GenBank/DDBJ databases">
        <authorList>
            <person name="Wallbank WR R."/>
            <person name="Pardo Diaz C."/>
            <person name="Kozak K."/>
            <person name="Martin S."/>
            <person name="Jiggins C."/>
            <person name="Moest M."/>
            <person name="Warren A I."/>
            <person name="Generalovic N T."/>
            <person name="Byers J.R.P. K."/>
            <person name="Montejo-Kovacevich G."/>
            <person name="Yen C E."/>
        </authorList>
    </citation>
    <scope>NUCLEOTIDE SEQUENCE [LARGE SCALE GENOMIC DNA]</scope>
</reference>
<organism evidence="1 2">
    <name type="scientific">Hermetia illucens</name>
    <name type="common">Black soldier fly</name>
    <dbReference type="NCBI Taxonomy" id="343691"/>
    <lineage>
        <taxon>Eukaryota</taxon>
        <taxon>Metazoa</taxon>
        <taxon>Ecdysozoa</taxon>
        <taxon>Arthropoda</taxon>
        <taxon>Hexapoda</taxon>
        <taxon>Insecta</taxon>
        <taxon>Pterygota</taxon>
        <taxon>Neoptera</taxon>
        <taxon>Endopterygota</taxon>
        <taxon>Diptera</taxon>
        <taxon>Brachycera</taxon>
        <taxon>Stratiomyomorpha</taxon>
        <taxon>Stratiomyidae</taxon>
        <taxon>Hermetiinae</taxon>
        <taxon>Hermetia</taxon>
    </lineage>
</organism>
<name>A0A7R8YTE3_HERIL</name>
<keyword evidence="2" id="KW-1185">Reference proteome</keyword>
<gene>
    <name evidence="1" type="ORF">HERILL_LOCUS7319</name>
</gene>
<proteinExistence type="predicted"/>
<evidence type="ECO:0000313" key="2">
    <source>
        <dbReference type="Proteomes" id="UP000594454"/>
    </source>
</evidence>
<accession>A0A7R8YTE3</accession>
<dbReference type="Proteomes" id="UP000594454">
    <property type="component" value="Chromosome 3"/>
</dbReference>
<dbReference type="InParanoid" id="A0A7R8YTE3"/>
<protein>
    <submittedName>
        <fullName evidence="1">Uncharacterized protein</fullName>
    </submittedName>
</protein>